<dbReference type="Proteomes" id="UP000596083">
    <property type="component" value="Chromosome"/>
</dbReference>
<proteinExistence type="predicted"/>
<dbReference type="Gene3D" id="3.10.450.50">
    <property type="match status" value="1"/>
</dbReference>
<evidence type="ECO:0000313" key="2">
    <source>
        <dbReference type="EMBL" id="QQM29612.1"/>
    </source>
</evidence>
<dbReference type="SUPFAM" id="SSF54427">
    <property type="entry name" value="NTF2-like"/>
    <property type="match status" value="1"/>
</dbReference>
<evidence type="ECO:0000313" key="3">
    <source>
        <dbReference type="Proteomes" id="UP000596083"/>
    </source>
</evidence>
<dbReference type="InterPro" id="IPR032710">
    <property type="entry name" value="NTF2-like_dom_sf"/>
</dbReference>
<reference evidence="2 3" key="1">
    <citation type="submission" date="2020-12" db="EMBL/GenBank/DDBJ databases">
        <authorList>
            <person name="Zheng R.K."/>
            <person name="Sun C.M."/>
        </authorList>
    </citation>
    <scope>NUCLEOTIDE SEQUENCE [LARGE SCALE GENOMIC DNA]</scope>
    <source>
        <strain evidence="2 3">ZRK001</strain>
    </source>
</reference>
<dbReference type="EMBL" id="CP066786">
    <property type="protein sequence ID" value="QQM29612.1"/>
    <property type="molecule type" value="Genomic_DNA"/>
</dbReference>
<organism evidence="2 3">
    <name type="scientific">Martelella lutilitoris</name>
    <dbReference type="NCBI Taxonomy" id="2583532"/>
    <lineage>
        <taxon>Bacteria</taxon>
        <taxon>Pseudomonadati</taxon>
        <taxon>Pseudomonadota</taxon>
        <taxon>Alphaproteobacteria</taxon>
        <taxon>Hyphomicrobiales</taxon>
        <taxon>Aurantimonadaceae</taxon>
        <taxon>Martelella</taxon>
    </lineage>
</organism>
<gene>
    <name evidence="2" type="ORF">JET14_15030</name>
</gene>
<dbReference type="KEGG" id="mlut:JET14_15030"/>
<dbReference type="AlphaFoldDB" id="A0A7T7KKE8"/>
<protein>
    <submittedName>
        <fullName evidence="2">Nuclear transport factor 2 family protein</fullName>
    </submittedName>
</protein>
<name>A0A7T7KKE8_9HYPH</name>
<dbReference type="Pfam" id="PF12680">
    <property type="entry name" value="SnoaL_2"/>
    <property type="match status" value="1"/>
</dbReference>
<evidence type="ECO:0000259" key="1">
    <source>
        <dbReference type="Pfam" id="PF12680"/>
    </source>
</evidence>
<feature type="domain" description="SnoaL-like" evidence="1">
    <location>
        <begin position="26"/>
        <end position="124"/>
    </location>
</feature>
<dbReference type="RefSeq" id="WP_200334562.1">
    <property type="nucleotide sequence ID" value="NZ_CP066786.1"/>
</dbReference>
<dbReference type="InterPro" id="IPR037401">
    <property type="entry name" value="SnoaL-like"/>
</dbReference>
<sequence length="146" mass="16096">MSSSIDQFPSLSTLLRQALGDALALDASTLLDMCAEDVVFEFPYHPPGFTERLEGRAALEIYLPIVSKLISIESVTLHEAFISARGDMAAIEFSCKGHSPKTGARYDQDYVSIIGLRDGRITRYRDYWNPLVVLSAIEIAPSVDAQ</sequence>
<accession>A0A7T7KKE8</accession>